<evidence type="ECO:0000313" key="1">
    <source>
        <dbReference type="EMBL" id="MBK9718193.1"/>
    </source>
</evidence>
<proteinExistence type="predicted"/>
<dbReference type="Proteomes" id="UP000808349">
    <property type="component" value="Unassembled WGS sequence"/>
</dbReference>
<dbReference type="EMBL" id="JADKFW010000008">
    <property type="protein sequence ID" value="MBK9718193.1"/>
    <property type="molecule type" value="Genomic_DNA"/>
</dbReference>
<sequence length="276" mass="32103">MEEKRKVTITYQDIANLESKFTTGAIGGITSNKLIFMNFFIDKVSIPKVVVQEVNEDLSLGEEINSSPSEGIIREIHTSLQFSVEHAKSFIEWINKRIEEINTFEENKINYKMIIDQVAKPSLSYALEKDCKVEGTIRLKDIYNLDPNYFGFTKFMKDLNKINTKLKLEGIRFSLTCPDLVPEFQKLEGKILRFLNFIEPNKMSITLTREKSIYMILYKDSYKILIETYIENDNDEIEGLVTIYENNKIALDKYGKHDFLFKEVTNLVKTPYGLQI</sequence>
<protein>
    <submittedName>
        <fullName evidence="1">Uncharacterized protein</fullName>
    </submittedName>
</protein>
<dbReference type="AlphaFoldDB" id="A0A9D7SAE8"/>
<evidence type="ECO:0000313" key="2">
    <source>
        <dbReference type="Proteomes" id="UP000808349"/>
    </source>
</evidence>
<organism evidence="1 2">
    <name type="scientific">Candidatus Defluviibacterium haderslevense</name>
    <dbReference type="NCBI Taxonomy" id="2981993"/>
    <lineage>
        <taxon>Bacteria</taxon>
        <taxon>Pseudomonadati</taxon>
        <taxon>Bacteroidota</taxon>
        <taxon>Saprospiria</taxon>
        <taxon>Saprospirales</taxon>
        <taxon>Saprospiraceae</taxon>
        <taxon>Candidatus Defluviibacterium</taxon>
    </lineage>
</organism>
<comment type="caution">
    <text evidence="1">The sequence shown here is derived from an EMBL/GenBank/DDBJ whole genome shotgun (WGS) entry which is preliminary data.</text>
</comment>
<name>A0A9D7SAE8_9BACT</name>
<reference evidence="1 2" key="1">
    <citation type="submission" date="2020-10" db="EMBL/GenBank/DDBJ databases">
        <title>Connecting structure to function with the recovery of over 1000 high-quality activated sludge metagenome-assembled genomes encoding full-length rRNA genes using long-read sequencing.</title>
        <authorList>
            <person name="Singleton C.M."/>
            <person name="Petriglieri F."/>
            <person name="Kristensen J.M."/>
            <person name="Kirkegaard R.H."/>
            <person name="Michaelsen T.Y."/>
            <person name="Andersen M.H."/>
            <person name="Karst S.M."/>
            <person name="Dueholm M.S."/>
            <person name="Nielsen P.H."/>
            <person name="Albertsen M."/>
        </authorList>
    </citation>
    <scope>NUCLEOTIDE SEQUENCE [LARGE SCALE GENOMIC DNA]</scope>
    <source>
        <strain evidence="1">Ribe_18-Q3-R11-54_BAT3C.373</strain>
    </source>
</reference>
<accession>A0A9D7SAE8</accession>
<gene>
    <name evidence="1" type="ORF">IPO85_11905</name>
</gene>